<dbReference type="GO" id="GO:0000981">
    <property type="term" value="F:DNA-binding transcription factor activity, RNA polymerase II-specific"/>
    <property type="evidence" value="ECO:0007669"/>
    <property type="project" value="TreeGrafter"/>
</dbReference>
<evidence type="ECO:0000256" key="1">
    <source>
        <dbReference type="ARBA" id="ARBA00004123"/>
    </source>
</evidence>
<dbReference type="InterPro" id="IPR013087">
    <property type="entry name" value="Znf_C2H2_type"/>
</dbReference>
<dbReference type="PANTHER" id="PTHR14003">
    <property type="entry name" value="TRANSCRIPTIONAL REPRESSOR PROTEIN YY"/>
    <property type="match status" value="1"/>
</dbReference>
<reference evidence="10" key="1">
    <citation type="submission" date="2025-08" db="UniProtKB">
        <authorList>
            <consortium name="Ensembl"/>
        </authorList>
    </citation>
    <scope>IDENTIFICATION</scope>
</reference>
<dbReference type="Pfam" id="PF00096">
    <property type="entry name" value="zf-C2H2"/>
    <property type="match status" value="6"/>
</dbReference>
<dbReference type="GO" id="GO:0031519">
    <property type="term" value="C:PcG protein complex"/>
    <property type="evidence" value="ECO:0007669"/>
    <property type="project" value="TreeGrafter"/>
</dbReference>
<evidence type="ECO:0000256" key="2">
    <source>
        <dbReference type="ARBA" id="ARBA00006991"/>
    </source>
</evidence>
<dbReference type="AlphaFoldDB" id="A0A8C4QZS9"/>
<evidence type="ECO:0000256" key="3">
    <source>
        <dbReference type="ARBA" id="ARBA00022723"/>
    </source>
</evidence>
<comment type="subcellular location">
    <subcellularLocation>
        <location evidence="1">Nucleus</location>
    </subcellularLocation>
</comment>
<feature type="domain" description="C2H2-type" evidence="9">
    <location>
        <begin position="139"/>
        <end position="166"/>
    </location>
</feature>
<dbReference type="SMART" id="SM00355">
    <property type="entry name" value="ZnF_C2H2"/>
    <property type="match status" value="7"/>
</dbReference>
<feature type="domain" description="C2H2-type" evidence="9">
    <location>
        <begin position="111"/>
        <end position="138"/>
    </location>
</feature>
<dbReference type="GO" id="GO:0005667">
    <property type="term" value="C:transcription regulator complex"/>
    <property type="evidence" value="ECO:0007669"/>
    <property type="project" value="TreeGrafter"/>
</dbReference>
<dbReference type="GO" id="GO:0000785">
    <property type="term" value="C:chromatin"/>
    <property type="evidence" value="ECO:0007669"/>
    <property type="project" value="TreeGrafter"/>
</dbReference>
<keyword evidence="11" id="KW-1185">Reference proteome</keyword>
<dbReference type="FunFam" id="3.30.160.60:FF:000110">
    <property type="entry name" value="Zinc finger protein-like"/>
    <property type="match status" value="1"/>
</dbReference>
<dbReference type="FunFam" id="3.30.160.60:FF:001270">
    <property type="entry name" value="zinc finger protein 583 isoform X1"/>
    <property type="match status" value="1"/>
</dbReference>
<dbReference type="SUPFAM" id="SSF57667">
    <property type="entry name" value="beta-beta-alpha zinc fingers"/>
    <property type="match status" value="4"/>
</dbReference>
<feature type="domain" description="C2H2-type" evidence="9">
    <location>
        <begin position="251"/>
        <end position="278"/>
    </location>
</feature>
<evidence type="ECO:0000256" key="5">
    <source>
        <dbReference type="ARBA" id="ARBA00022771"/>
    </source>
</evidence>
<feature type="domain" description="C2H2-type" evidence="9">
    <location>
        <begin position="223"/>
        <end position="250"/>
    </location>
</feature>
<dbReference type="GeneTree" id="ENSGT01150000286934"/>
<evidence type="ECO:0000313" key="10">
    <source>
        <dbReference type="Ensembl" id="ENSEBUP00000022783.1"/>
    </source>
</evidence>
<evidence type="ECO:0000256" key="6">
    <source>
        <dbReference type="ARBA" id="ARBA00022833"/>
    </source>
</evidence>
<feature type="domain" description="C2H2-type" evidence="9">
    <location>
        <begin position="279"/>
        <end position="302"/>
    </location>
</feature>
<evidence type="ECO:0000256" key="8">
    <source>
        <dbReference type="PROSITE-ProRule" id="PRU00042"/>
    </source>
</evidence>
<keyword evidence="4" id="KW-0677">Repeat</keyword>
<proteinExistence type="inferred from homology"/>
<keyword evidence="3" id="KW-0479">Metal-binding</keyword>
<feature type="domain" description="C2H2-type" evidence="9">
    <location>
        <begin position="167"/>
        <end position="194"/>
    </location>
</feature>
<dbReference type="GO" id="GO:0000978">
    <property type="term" value="F:RNA polymerase II cis-regulatory region sequence-specific DNA binding"/>
    <property type="evidence" value="ECO:0007669"/>
    <property type="project" value="TreeGrafter"/>
</dbReference>
<dbReference type="PANTHER" id="PTHR14003:SF23">
    <property type="entry name" value="ZINC FINGER PROTEIN 143"/>
    <property type="match status" value="1"/>
</dbReference>
<dbReference type="FunFam" id="3.30.160.60:FF:001498">
    <property type="entry name" value="Zinc finger protein 404"/>
    <property type="match status" value="1"/>
</dbReference>
<comment type="similarity">
    <text evidence="2">Belongs to the krueppel C2H2-type zinc-finger protein family.</text>
</comment>
<dbReference type="InterPro" id="IPR036236">
    <property type="entry name" value="Znf_C2H2_sf"/>
</dbReference>
<dbReference type="FunFam" id="3.30.160.60:FF:000624">
    <property type="entry name" value="zinc finger protein 697"/>
    <property type="match status" value="2"/>
</dbReference>
<keyword evidence="6" id="KW-0862">Zinc</keyword>
<dbReference type="Proteomes" id="UP000694388">
    <property type="component" value="Unplaced"/>
</dbReference>
<name>A0A8C4QZS9_EPTBU</name>
<sequence>MFLFPDFVTLSQFGVCFFSVSFVKIERPDWDAVDTAGNTILAFLFQFLLHTEKQEVQPCNKKPKRSLNCTRTGYFNKLSKLGEKSRASKKFSDASKFMQEKMKEYLVEKPYKCKFCNKSFSKSRFVKYHMHVHTGERPHKCTVCNKTFTQSAHLQSHVKIHTGEGPYKCKICNKTFTRSNHLHSHMRVHTGERPYKCTICNKTFTRSSHLHSHMRIHTGERPYKCTICNKTFTRSSNLHSHIRMHTGEKPNNCTVCKKAFSHVSDLKRHVRIHTGERPYNCMFCKKTFSQLSNLKQHFRIHTENIHIHNIENKAFQPNTGITYKKEKTALLFKVSVPGEFGRCSILVRVRQWSEVVVGSGMARSLNEVLAAHANKMSLVTMQVCMCEWKIVCAAK</sequence>
<organism evidence="10 11">
    <name type="scientific">Eptatretus burgeri</name>
    <name type="common">Inshore hagfish</name>
    <dbReference type="NCBI Taxonomy" id="7764"/>
    <lineage>
        <taxon>Eukaryota</taxon>
        <taxon>Metazoa</taxon>
        <taxon>Chordata</taxon>
        <taxon>Craniata</taxon>
        <taxon>Vertebrata</taxon>
        <taxon>Cyclostomata</taxon>
        <taxon>Myxini</taxon>
        <taxon>Myxiniformes</taxon>
        <taxon>Myxinidae</taxon>
        <taxon>Eptatretinae</taxon>
        <taxon>Eptatretus</taxon>
    </lineage>
</organism>
<dbReference type="FunFam" id="3.30.160.60:FF:000290">
    <property type="entry name" value="Zinc finger protein 697 isoform X1"/>
    <property type="match status" value="1"/>
</dbReference>
<evidence type="ECO:0000256" key="4">
    <source>
        <dbReference type="ARBA" id="ARBA00022737"/>
    </source>
</evidence>
<evidence type="ECO:0000256" key="7">
    <source>
        <dbReference type="ARBA" id="ARBA00023242"/>
    </source>
</evidence>
<dbReference type="Gene3D" id="3.30.160.60">
    <property type="entry name" value="Classic Zinc Finger"/>
    <property type="match status" value="7"/>
</dbReference>
<keyword evidence="7" id="KW-0539">Nucleus</keyword>
<dbReference type="PROSITE" id="PS50157">
    <property type="entry name" value="ZINC_FINGER_C2H2_2"/>
    <property type="match status" value="7"/>
</dbReference>
<dbReference type="PROSITE" id="PS00028">
    <property type="entry name" value="ZINC_FINGER_C2H2_1"/>
    <property type="match status" value="7"/>
</dbReference>
<accession>A0A8C4QZS9</accession>
<dbReference type="FunFam" id="3.30.160.60:FF:002343">
    <property type="entry name" value="Zinc finger protein 33A"/>
    <property type="match status" value="1"/>
</dbReference>
<reference evidence="10" key="2">
    <citation type="submission" date="2025-09" db="UniProtKB">
        <authorList>
            <consortium name="Ensembl"/>
        </authorList>
    </citation>
    <scope>IDENTIFICATION</scope>
</reference>
<evidence type="ECO:0000259" key="9">
    <source>
        <dbReference type="PROSITE" id="PS50157"/>
    </source>
</evidence>
<feature type="domain" description="C2H2-type" evidence="9">
    <location>
        <begin position="195"/>
        <end position="222"/>
    </location>
</feature>
<evidence type="ECO:0000313" key="11">
    <source>
        <dbReference type="Proteomes" id="UP000694388"/>
    </source>
</evidence>
<dbReference type="GO" id="GO:0008270">
    <property type="term" value="F:zinc ion binding"/>
    <property type="evidence" value="ECO:0007669"/>
    <property type="project" value="UniProtKB-KW"/>
</dbReference>
<dbReference type="Ensembl" id="ENSEBUT00000023360.1">
    <property type="protein sequence ID" value="ENSEBUP00000022783.1"/>
    <property type="gene ID" value="ENSEBUG00000014042.1"/>
</dbReference>
<keyword evidence="5 8" id="KW-0863">Zinc-finger</keyword>
<protein>
    <recommendedName>
        <fullName evidence="9">C2H2-type domain-containing protein</fullName>
    </recommendedName>
</protein>